<feature type="region of interest" description="Disordered" evidence="1">
    <location>
        <begin position="152"/>
        <end position="190"/>
    </location>
</feature>
<proteinExistence type="predicted"/>
<name>A0AAE1XI65_9LAMI</name>
<dbReference type="EMBL" id="JACGWO010000015">
    <property type="protein sequence ID" value="KAK4412345.1"/>
    <property type="molecule type" value="Genomic_DNA"/>
</dbReference>
<organism evidence="2 3">
    <name type="scientific">Sesamum alatum</name>
    <dbReference type="NCBI Taxonomy" id="300844"/>
    <lineage>
        <taxon>Eukaryota</taxon>
        <taxon>Viridiplantae</taxon>
        <taxon>Streptophyta</taxon>
        <taxon>Embryophyta</taxon>
        <taxon>Tracheophyta</taxon>
        <taxon>Spermatophyta</taxon>
        <taxon>Magnoliopsida</taxon>
        <taxon>eudicotyledons</taxon>
        <taxon>Gunneridae</taxon>
        <taxon>Pentapetalae</taxon>
        <taxon>asterids</taxon>
        <taxon>lamiids</taxon>
        <taxon>Lamiales</taxon>
        <taxon>Pedaliaceae</taxon>
        <taxon>Sesamum</taxon>
    </lineage>
</organism>
<comment type="caution">
    <text evidence="2">The sequence shown here is derived from an EMBL/GenBank/DDBJ whole genome shotgun (WGS) entry which is preliminary data.</text>
</comment>
<gene>
    <name evidence="2" type="ORF">Salat_2986100</name>
</gene>
<dbReference type="AlphaFoldDB" id="A0AAE1XI65"/>
<reference evidence="2" key="1">
    <citation type="submission" date="2020-06" db="EMBL/GenBank/DDBJ databases">
        <authorList>
            <person name="Li T."/>
            <person name="Hu X."/>
            <person name="Zhang T."/>
            <person name="Song X."/>
            <person name="Zhang H."/>
            <person name="Dai N."/>
            <person name="Sheng W."/>
            <person name="Hou X."/>
            <person name="Wei L."/>
        </authorList>
    </citation>
    <scope>NUCLEOTIDE SEQUENCE</scope>
    <source>
        <strain evidence="2">3651</strain>
        <tissue evidence="2">Leaf</tissue>
    </source>
</reference>
<sequence length="190" mass="21044">MLGSMFSTNAANSPPPPSGSSYKNKNGQAWLGPTKSTLFPSKAKSNVRLCLCPSLHPLSRWRWKATGPSLQRRIKSEKPAQQADPTYVQTHAPFDYFSFGARHPNSLLLSINAHKYACPYVTRALTIAWKVEKKEGEECAEIGNMTRAGRCFKPDHLRTTEGPRKGESSRERPSNRGLSQGSQESLAFPP</sequence>
<dbReference type="Proteomes" id="UP001293254">
    <property type="component" value="Unassembled WGS sequence"/>
</dbReference>
<keyword evidence="3" id="KW-1185">Reference proteome</keyword>
<evidence type="ECO:0000313" key="2">
    <source>
        <dbReference type="EMBL" id="KAK4412345.1"/>
    </source>
</evidence>
<evidence type="ECO:0000256" key="1">
    <source>
        <dbReference type="SAM" id="MobiDB-lite"/>
    </source>
</evidence>
<reference evidence="2" key="2">
    <citation type="journal article" date="2024" name="Plant">
        <title>Genomic evolution and insights into agronomic trait innovations of Sesamum species.</title>
        <authorList>
            <person name="Miao H."/>
            <person name="Wang L."/>
            <person name="Qu L."/>
            <person name="Liu H."/>
            <person name="Sun Y."/>
            <person name="Le M."/>
            <person name="Wang Q."/>
            <person name="Wei S."/>
            <person name="Zheng Y."/>
            <person name="Lin W."/>
            <person name="Duan Y."/>
            <person name="Cao H."/>
            <person name="Xiong S."/>
            <person name="Wang X."/>
            <person name="Wei L."/>
            <person name="Li C."/>
            <person name="Ma Q."/>
            <person name="Ju M."/>
            <person name="Zhao R."/>
            <person name="Li G."/>
            <person name="Mu C."/>
            <person name="Tian Q."/>
            <person name="Mei H."/>
            <person name="Zhang T."/>
            <person name="Gao T."/>
            <person name="Zhang H."/>
        </authorList>
    </citation>
    <scope>NUCLEOTIDE SEQUENCE</scope>
    <source>
        <strain evidence="2">3651</strain>
    </source>
</reference>
<accession>A0AAE1XI65</accession>
<feature type="compositionally biased region" description="Basic and acidic residues" evidence="1">
    <location>
        <begin position="152"/>
        <end position="174"/>
    </location>
</feature>
<feature type="compositionally biased region" description="Polar residues" evidence="1">
    <location>
        <begin position="1"/>
        <end position="12"/>
    </location>
</feature>
<protein>
    <submittedName>
        <fullName evidence="2">Uncharacterized protein</fullName>
    </submittedName>
</protein>
<feature type="compositionally biased region" description="Polar residues" evidence="1">
    <location>
        <begin position="176"/>
        <end position="190"/>
    </location>
</feature>
<feature type="region of interest" description="Disordered" evidence="1">
    <location>
        <begin position="1"/>
        <end position="27"/>
    </location>
</feature>
<evidence type="ECO:0000313" key="3">
    <source>
        <dbReference type="Proteomes" id="UP001293254"/>
    </source>
</evidence>